<dbReference type="NCBIfam" id="TIGR01322">
    <property type="entry name" value="scrB_fam"/>
    <property type="match status" value="1"/>
</dbReference>
<dbReference type="InterPro" id="IPR051214">
    <property type="entry name" value="GH32_Enzymes"/>
</dbReference>
<feature type="domain" description="Glycosyl hydrolase family 32 N-terminal" evidence="9">
    <location>
        <begin position="44"/>
        <end position="366"/>
    </location>
</feature>
<dbReference type="GO" id="GO:0004564">
    <property type="term" value="F:beta-fructofuranosidase activity"/>
    <property type="evidence" value="ECO:0007669"/>
    <property type="project" value="UniProtKB-EC"/>
</dbReference>
<dbReference type="SMART" id="SM00640">
    <property type="entry name" value="Glyco_32"/>
    <property type="match status" value="1"/>
</dbReference>
<accession>A0A0K2RZW0</accession>
<dbReference type="EC" id="3.2.1.26" evidence="3 8"/>
<reference evidence="11" key="1">
    <citation type="submission" date="2015-08" db="EMBL/GenBank/DDBJ databases">
        <title>Complete genome sequence of Rothia mucilaginosa strain NUM-Rm6536.</title>
        <authorList>
            <person name="Nambu T."/>
        </authorList>
    </citation>
    <scope>NUCLEOTIDE SEQUENCE [LARGE SCALE GENOMIC DNA]</scope>
    <source>
        <strain evidence="11">NUM-Rm6536</strain>
    </source>
</reference>
<comment type="subcellular location">
    <subcellularLocation>
        <location evidence="8">Cytoplasm</location>
    </subcellularLocation>
</comment>
<sequence length="513" mass="58039">MSEQKKKKKSATERPARDLAAEAQQILDAFGAGVREDRDYPALHLAPPVGRLNDPNGLVFDGKRYHAFYQYSPLHPERMVYWRHAVSEDLTHWTDEGTALVPDSRYDSHGCYSGSGIKVPGGFEFFYTGNVKDEEGNRETYQILATAGEDAKPTRQLPPLISGPEKGYTAHYRDPHVFERNGEWWMVIGAQREDLTGAVVVYTSADRREWTFRGELGIKDKTLKGTYMYECPSLLSMRDELTGEIRDVLIFSPQGMQPLGEKYNNIFQSGYIVGSLDNETLKFTVETPFTELDAGFEFYAPQTISGTGLTADPKAPHDVCGDAPVMIAWLGNADQDDLPSWSHRWVHMFTYPRELHLRNGKIFQRPVPQLNDAMKMTPLYREEEKGKLVELKNALTFRLRGRVNVSDERVKLKIKDTHGVALSIVLDKDFVQMDRGGTRYTEGGSLRRRTLKRSKIREFDLLVDGSATELYVGGKLVASMGAEVMTARTFFKGDKRRVRLTGGEVLSLEYGRL</sequence>
<dbReference type="GO" id="GO:0005985">
    <property type="term" value="P:sucrose metabolic process"/>
    <property type="evidence" value="ECO:0007669"/>
    <property type="project" value="UniProtKB-UniPathway"/>
</dbReference>
<evidence type="ECO:0000256" key="4">
    <source>
        <dbReference type="ARBA" id="ARBA00019623"/>
    </source>
</evidence>
<evidence type="ECO:0000256" key="8">
    <source>
        <dbReference type="RuleBase" id="RU365015"/>
    </source>
</evidence>
<organism evidence="10">
    <name type="scientific">Rothia mucilaginosa</name>
    <dbReference type="NCBI Taxonomy" id="43675"/>
    <lineage>
        <taxon>Bacteria</taxon>
        <taxon>Bacillati</taxon>
        <taxon>Actinomycetota</taxon>
        <taxon>Actinomycetes</taxon>
        <taxon>Micrococcales</taxon>
        <taxon>Micrococcaceae</taxon>
        <taxon>Rothia</taxon>
    </lineage>
</organism>
<evidence type="ECO:0000256" key="6">
    <source>
        <dbReference type="ARBA" id="ARBA00023295"/>
    </source>
</evidence>
<keyword evidence="8" id="KW-0963">Cytoplasm</keyword>
<keyword evidence="5 8" id="KW-0378">Hydrolase</keyword>
<dbReference type="Pfam" id="PF00251">
    <property type="entry name" value="Glyco_hydro_32N"/>
    <property type="match status" value="1"/>
</dbReference>
<dbReference type="CDD" id="cd18623">
    <property type="entry name" value="GH32_ScrB-like"/>
    <property type="match status" value="1"/>
</dbReference>
<dbReference type="InterPro" id="IPR001362">
    <property type="entry name" value="Glyco_hydro_32"/>
</dbReference>
<protein>
    <recommendedName>
        <fullName evidence="4 8">Sucrose-6-phosphate hydrolase</fullName>
        <ecNumber evidence="3 8">3.2.1.26</ecNumber>
    </recommendedName>
    <alternativeName>
        <fullName evidence="7 8">Invertase</fullName>
    </alternativeName>
</protein>
<dbReference type="Proteomes" id="UP000066203">
    <property type="component" value="Chromosome"/>
</dbReference>
<dbReference type="InterPro" id="IPR006232">
    <property type="entry name" value="Suc6P_hydrolase"/>
</dbReference>
<dbReference type="EMBL" id="AP014938">
    <property type="protein sequence ID" value="BAS20373.1"/>
    <property type="molecule type" value="Genomic_DNA"/>
</dbReference>
<evidence type="ECO:0000259" key="9">
    <source>
        <dbReference type="Pfam" id="PF00251"/>
    </source>
</evidence>
<keyword evidence="8" id="KW-0119">Carbohydrate metabolism</keyword>
<dbReference type="PATRIC" id="fig|43675.28.peg.1158"/>
<keyword evidence="6 8" id="KW-0326">Glycosidase</keyword>
<evidence type="ECO:0000313" key="10">
    <source>
        <dbReference type="EMBL" id="BAS20373.1"/>
    </source>
</evidence>
<dbReference type="AlphaFoldDB" id="A0A0K2RZW0"/>
<dbReference type="SUPFAM" id="SSF75005">
    <property type="entry name" value="Arabinanase/levansucrase/invertase"/>
    <property type="match status" value="1"/>
</dbReference>
<dbReference type="GO" id="GO:0005737">
    <property type="term" value="C:cytoplasm"/>
    <property type="evidence" value="ECO:0007669"/>
    <property type="project" value="UniProtKB-SubCell"/>
</dbReference>
<evidence type="ECO:0000256" key="5">
    <source>
        <dbReference type="ARBA" id="ARBA00022801"/>
    </source>
</evidence>
<dbReference type="Gene3D" id="2.115.10.20">
    <property type="entry name" value="Glycosyl hydrolase domain, family 43"/>
    <property type="match status" value="1"/>
</dbReference>
<dbReference type="PROSITE" id="PS00609">
    <property type="entry name" value="GLYCOSYL_HYDROL_F32"/>
    <property type="match status" value="1"/>
</dbReference>
<dbReference type="InterPro" id="IPR018053">
    <property type="entry name" value="Glyco_hydro_32_AS"/>
</dbReference>
<evidence type="ECO:0000256" key="1">
    <source>
        <dbReference type="ARBA" id="ARBA00004914"/>
    </source>
</evidence>
<dbReference type="PANTHER" id="PTHR43101:SF1">
    <property type="entry name" value="BETA-FRUCTOSIDASE"/>
    <property type="match status" value="1"/>
</dbReference>
<comment type="function">
    <text evidence="8">Enables the bacterium to metabolize sucrose as a sole carbon source.</text>
</comment>
<evidence type="ECO:0000313" key="11">
    <source>
        <dbReference type="Proteomes" id="UP000066203"/>
    </source>
</evidence>
<proteinExistence type="inferred from homology"/>
<evidence type="ECO:0000256" key="7">
    <source>
        <dbReference type="ARBA" id="ARBA00033367"/>
    </source>
</evidence>
<evidence type="ECO:0000256" key="3">
    <source>
        <dbReference type="ARBA" id="ARBA00012758"/>
    </source>
</evidence>
<comment type="pathway">
    <text evidence="1 8">Glycan biosynthesis; sucrose metabolism.</text>
</comment>
<dbReference type="InterPro" id="IPR023296">
    <property type="entry name" value="Glyco_hydro_beta-prop_sf"/>
</dbReference>
<name>A0A0K2RZW0_9MICC</name>
<dbReference type="PANTHER" id="PTHR43101">
    <property type="entry name" value="BETA-FRUCTOSIDASE"/>
    <property type="match status" value="1"/>
</dbReference>
<dbReference type="UniPathway" id="UPA00238"/>
<dbReference type="RefSeq" id="WP_060824401.1">
    <property type="nucleotide sequence ID" value="NZ_AP014938.1"/>
</dbReference>
<gene>
    <name evidence="10" type="ORF">RM6536_1126</name>
</gene>
<comment type="catalytic activity">
    <reaction evidence="8">
        <text>Hydrolysis of terminal non-reducing beta-D-fructofuranoside residues in beta-D-fructofuranosides.</text>
        <dbReference type="EC" id="3.2.1.26"/>
    </reaction>
</comment>
<evidence type="ECO:0000256" key="2">
    <source>
        <dbReference type="ARBA" id="ARBA00009902"/>
    </source>
</evidence>
<dbReference type="InterPro" id="IPR013148">
    <property type="entry name" value="Glyco_hydro_32_N"/>
</dbReference>
<comment type="similarity">
    <text evidence="2 8">Belongs to the glycosyl hydrolase 32 family.</text>
</comment>